<protein>
    <submittedName>
        <fullName evidence="1">Uncharacterized protein</fullName>
    </submittedName>
</protein>
<sequence length="269" mass="31351">MKFLTESEATNLIMKKFSSGDLKKSASYKGSVALSLYLGTNYQEAAQEQYINALKEEIREKIKINKDCSTDFSIQKLLNMFVNTTETPRKEDVGLGHVSDFMYATYESLVQTGIAKSVIEVHRKFEEGDEIRQLVKDKENKIGRLFVIKDNDSSSYILINTDKTFNYYKDLHYYMIINYGISYLRSNWEVEYVFYFNKHSHGSTRTKDLYEQALMIATPNENGIFSKDYDKVLERLKHRASCGTMPCDYSITQYNKNYHCGVFKEQYKS</sequence>
<dbReference type="EMBL" id="MH383160">
    <property type="protein sequence ID" value="AXC36995.1"/>
    <property type="molecule type" value="Genomic_DNA"/>
</dbReference>
<dbReference type="Proteomes" id="UP000252104">
    <property type="component" value="Segment"/>
</dbReference>
<reference evidence="1 2" key="1">
    <citation type="submission" date="2018-05" db="EMBL/GenBank/DDBJ databases">
        <title>Characterization Of A New Bacterial Virus From Orangutan (Pongo pygmaeus).</title>
        <authorList>
            <person name="Ahmad Hisham U.B."/>
            <person name="Ramli N.A."/>
            <person name="Mohamad Zawawi N.A."/>
            <person name="Mat Arip Y."/>
        </authorList>
    </citation>
    <scope>NUCLEOTIDE SEQUENCE [LARGE SCALE GENOMIC DNA]</scope>
</reference>
<name>A0A2Z5HA77_9CAUD</name>
<accession>A0A2Z5HA77</accession>
<reference evidence="2" key="2">
    <citation type="submission" date="2018-05" db="EMBL/GenBank/DDBJ databases">
        <title>Genome Assembly Of Bacteriophage Specific To Escherichia coli 0157:H7.</title>
        <authorList>
            <person name="Ahmad Hisham U.B."/>
            <person name="Ramli N.A."/>
            <person name="Mohamad Zawawi N.A."/>
            <person name="Mat Arip Y."/>
        </authorList>
    </citation>
    <scope>NUCLEOTIDE SEQUENCE [LARGE SCALE GENOMIC DNA]</scope>
</reference>
<organism evidence="1 2">
    <name type="scientific">Escherichia phage UB</name>
    <dbReference type="NCBI Taxonomy" id="2268588"/>
    <lineage>
        <taxon>Viruses</taxon>
        <taxon>Duplodnaviria</taxon>
        <taxon>Heunggongvirae</taxon>
        <taxon>Uroviricota</taxon>
        <taxon>Caudoviricetes</taxon>
        <taxon>Asteriusvirus</taxon>
        <taxon>Asteriusvirus PBECO4</taxon>
    </lineage>
</organism>
<evidence type="ECO:0000313" key="1">
    <source>
        <dbReference type="EMBL" id="AXC36995.1"/>
    </source>
</evidence>
<evidence type="ECO:0000313" key="2">
    <source>
        <dbReference type="Proteomes" id="UP000252104"/>
    </source>
</evidence>
<proteinExistence type="predicted"/>